<keyword evidence="1" id="KW-0812">Transmembrane</keyword>
<keyword evidence="3" id="KW-1185">Reference proteome</keyword>
<feature type="transmembrane region" description="Helical" evidence="1">
    <location>
        <begin position="161"/>
        <end position="192"/>
    </location>
</feature>
<feature type="transmembrane region" description="Helical" evidence="1">
    <location>
        <begin position="232"/>
        <end position="249"/>
    </location>
</feature>
<dbReference type="Proteomes" id="UP000789845">
    <property type="component" value="Unassembled WGS sequence"/>
</dbReference>
<sequence>MKMNIFKQFLKSLYSPKDIAIFRFQGIGKTILFVFLLTLLSILPTTFQFVSAINNGLELSKDVLKEEVPPFIIENGQLSVESQAPYIFEEKGIKIIIDGTGSVNQSDLNKSETAIALLKNEFVFMAGGQAQSSSYSMFPEMELTNQDIVDFIQSMEGLKYIFLPIMFLIIFIFSSGIKFIEVSILALIGLLVKNLLKRNVPYRQAWRMAAYSVTLPTVFFTIMALLQTPVPNGFIINWFVSILVLTLTIKEIPMKKQKIEAP</sequence>
<dbReference type="Pfam" id="PF06691">
    <property type="entry name" value="DUF1189"/>
    <property type="match status" value="1"/>
</dbReference>
<dbReference type="AlphaFoldDB" id="A0A9C7L9J4"/>
<accession>A0A9C7L9J4</accession>
<evidence type="ECO:0000256" key="1">
    <source>
        <dbReference type="SAM" id="Phobius"/>
    </source>
</evidence>
<organism evidence="2 3">
    <name type="scientific">Pseudoneobacillus rhizosphaerae</name>
    <dbReference type="NCBI Taxonomy" id="2880968"/>
    <lineage>
        <taxon>Bacteria</taxon>
        <taxon>Bacillati</taxon>
        <taxon>Bacillota</taxon>
        <taxon>Bacilli</taxon>
        <taxon>Bacillales</taxon>
        <taxon>Bacillaceae</taxon>
        <taxon>Pseudoneobacillus</taxon>
    </lineage>
</organism>
<evidence type="ECO:0000313" key="2">
    <source>
        <dbReference type="EMBL" id="CAG9608146.1"/>
    </source>
</evidence>
<evidence type="ECO:0008006" key="4">
    <source>
        <dbReference type="Google" id="ProtNLM"/>
    </source>
</evidence>
<keyword evidence="1" id="KW-0472">Membrane</keyword>
<protein>
    <recommendedName>
        <fullName evidence="4">DUF1189 domain-containing protein</fullName>
    </recommendedName>
</protein>
<reference evidence="2" key="1">
    <citation type="submission" date="2021-10" db="EMBL/GenBank/DDBJ databases">
        <authorList>
            <person name="Criscuolo A."/>
        </authorList>
    </citation>
    <scope>NUCLEOTIDE SEQUENCE</scope>
    <source>
        <strain evidence="2">CIP111885</strain>
    </source>
</reference>
<feature type="transmembrane region" description="Helical" evidence="1">
    <location>
        <begin position="204"/>
        <end position="226"/>
    </location>
</feature>
<dbReference type="InterPro" id="IPR009574">
    <property type="entry name" value="DUF1189"/>
</dbReference>
<comment type="caution">
    <text evidence="2">The sequence shown here is derived from an EMBL/GenBank/DDBJ whole genome shotgun (WGS) entry which is preliminary data.</text>
</comment>
<proteinExistence type="predicted"/>
<dbReference type="EMBL" id="CAKJTG010000008">
    <property type="protein sequence ID" value="CAG9608146.1"/>
    <property type="molecule type" value="Genomic_DNA"/>
</dbReference>
<gene>
    <name evidence="2" type="ORF">NEOCIP111885_01838</name>
</gene>
<name>A0A9C7L9J4_9BACI</name>
<keyword evidence="1" id="KW-1133">Transmembrane helix</keyword>
<evidence type="ECO:0000313" key="3">
    <source>
        <dbReference type="Proteomes" id="UP000789845"/>
    </source>
</evidence>
<dbReference type="RefSeq" id="WP_354002335.1">
    <property type="nucleotide sequence ID" value="NZ_CAKJTG010000008.1"/>
</dbReference>